<sequence length="467" mass="51247">MRLQGTLLHSRRKTAGTGSHVQEMRAALWERWSGCSRSSGVTVWGAAEPCAPLKTACELSADWWQWRGHVELDSWLRRPGPAQLDRCLNVALVATDELGCPSGGPVSVGPGHGSGATTAGKVEAGDAWCLYPPPTFFDVWNRIGFRGPRRGAEEGDERWPEVRGAEKQAGCQRPVSSPWLDQVDHGDEEDGERDAAVGLVLPPALERSWPHLGGSTLVGLGALLPDLKTSLLVLGGDMNLVTNPGLDRISRARAPDASTALGSFLDSFGLVDLWREQNTGKRQFTYSSVPHSSLSRLDYLFTTWAHVGRFREDAYYPRGISDHSPVGVTLLGPSQSYSLPPRLDPWHLRDKSFVDKIRERATQFFEENQGSVYSACNLWEAFKSVLRGHAQDMIGGKKKEQNLQAAILECEIAALEARCQAGGGAEGGLLHQLRLKRYELRALAEQNARLYVLASQSRLYDVGDKAN</sequence>
<feature type="compositionally biased region" description="Basic and acidic residues" evidence="1">
    <location>
        <begin position="150"/>
        <end position="166"/>
    </location>
</feature>
<dbReference type="Gene3D" id="3.60.10.10">
    <property type="entry name" value="Endonuclease/exonuclease/phosphatase"/>
    <property type="match status" value="1"/>
</dbReference>
<keyword evidence="3" id="KW-1185">Reference proteome</keyword>
<protein>
    <recommendedName>
        <fullName evidence="4">Endonuclease/exonuclease/phosphatase domain-containing protein</fullName>
    </recommendedName>
</protein>
<reference evidence="2" key="1">
    <citation type="journal article" date="2022" name="bioRxiv">
        <title>Sequencing and chromosome-scale assembly of the giantPleurodeles waltlgenome.</title>
        <authorList>
            <person name="Brown T."/>
            <person name="Elewa A."/>
            <person name="Iarovenko S."/>
            <person name="Subramanian E."/>
            <person name="Araus A.J."/>
            <person name="Petzold A."/>
            <person name="Susuki M."/>
            <person name="Suzuki K.-i.T."/>
            <person name="Hayashi T."/>
            <person name="Toyoda A."/>
            <person name="Oliveira C."/>
            <person name="Osipova E."/>
            <person name="Leigh N.D."/>
            <person name="Simon A."/>
            <person name="Yun M.H."/>
        </authorList>
    </citation>
    <scope>NUCLEOTIDE SEQUENCE</scope>
    <source>
        <strain evidence="2">20211129_DDA</strain>
        <tissue evidence="2">Liver</tissue>
    </source>
</reference>
<dbReference type="Proteomes" id="UP001066276">
    <property type="component" value="Chromosome 2_2"/>
</dbReference>
<evidence type="ECO:0008006" key="4">
    <source>
        <dbReference type="Google" id="ProtNLM"/>
    </source>
</evidence>
<accession>A0AAV7UXE5</accession>
<proteinExistence type="predicted"/>
<evidence type="ECO:0000256" key="1">
    <source>
        <dbReference type="SAM" id="MobiDB-lite"/>
    </source>
</evidence>
<feature type="region of interest" description="Disordered" evidence="1">
    <location>
        <begin position="150"/>
        <end position="189"/>
    </location>
</feature>
<dbReference type="SUPFAM" id="SSF56219">
    <property type="entry name" value="DNase I-like"/>
    <property type="match status" value="1"/>
</dbReference>
<gene>
    <name evidence="2" type="ORF">NDU88_002502</name>
</gene>
<evidence type="ECO:0000313" key="3">
    <source>
        <dbReference type="Proteomes" id="UP001066276"/>
    </source>
</evidence>
<dbReference type="AlphaFoldDB" id="A0AAV7UXE5"/>
<comment type="caution">
    <text evidence="2">The sequence shown here is derived from an EMBL/GenBank/DDBJ whole genome shotgun (WGS) entry which is preliminary data.</text>
</comment>
<dbReference type="EMBL" id="JANPWB010000004">
    <property type="protein sequence ID" value="KAJ1193197.1"/>
    <property type="molecule type" value="Genomic_DNA"/>
</dbReference>
<evidence type="ECO:0000313" key="2">
    <source>
        <dbReference type="EMBL" id="KAJ1193197.1"/>
    </source>
</evidence>
<name>A0AAV7UXE5_PLEWA</name>
<dbReference type="InterPro" id="IPR036691">
    <property type="entry name" value="Endo/exonu/phosph_ase_sf"/>
</dbReference>
<organism evidence="2 3">
    <name type="scientific">Pleurodeles waltl</name>
    <name type="common">Iberian ribbed newt</name>
    <dbReference type="NCBI Taxonomy" id="8319"/>
    <lineage>
        <taxon>Eukaryota</taxon>
        <taxon>Metazoa</taxon>
        <taxon>Chordata</taxon>
        <taxon>Craniata</taxon>
        <taxon>Vertebrata</taxon>
        <taxon>Euteleostomi</taxon>
        <taxon>Amphibia</taxon>
        <taxon>Batrachia</taxon>
        <taxon>Caudata</taxon>
        <taxon>Salamandroidea</taxon>
        <taxon>Salamandridae</taxon>
        <taxon>Pleurodelinae</taxon>
        <taxon>Pleurodeles</taxon>
    </lineage>
</organism>